<evidence type="ECO:0000256" key="11">
    <source>
        <dbReference type="ARBA" id="ARBA00023012"/>
    </source>
</evidence>
<keyword evidence="9 17" id="KW-0067">ATP-binding</keyword>
<evidence type="ECO:0000256" key="6">
    <source>
        <dbReference type="ARBA" id="ARBA00022692"/>
    </source>
</evidence>
<feature type="domain" description="Histidine kinase" evidence="14">
    <location>
        <begin position="360"/>
        <end position="576"/>
    </location>
</feature>
<evidence type="ECO:0000256" key="2">
    <source>
        <dbReference type="ARBA" id="ARBA00004141"/>
    </source>
</evidence>
<dbReference type="SMART" id="SM00387">
    <property type="entry name" value="HATPase_c"/>
    <property type="match status" value="1"/>
</dbReference>
<feature type="domain" description="HAMP" evidence="16">
    <location>
        <begin position="166"/>
        <end position="218"/>
    </location>
</feature>
<dbReference type="Gene3D" id="3.30.450.20">
    <property type="entry name" value="PAS domain"/>
    <property type="match status" value="1"/>
</dbReference>
<dbReference type="Pfam" id="PF00672">
    <property type="entry name" value="HAMP"/>
    <property type="match status" value="1"/>
</dbReference>
<evidence type="ECO:0000256" key="10">
    <source>
        <dbReference type="ARBA" id="ARBA00022989"/>
    </source>
</evidence>
<protein>
    <recommendedName>
        <fullName evidence="3">histidine kinase</fullName>
        <ecNumber evidence="3">2.7.13.3</ecNumber>
    </recommendedName>
</protein>
<dbReference type="PRINTS" id="PR00344">
    <property type="entry name" value="BCTRLSENSOR"/>
</dbReference>
<dbReference type="PANTHER" id="PTHR42878">
    <property type="entry name" value="TWO-COMPONENT HISTIDINE KINASE"/>
    <property type="match status" value="1"/>
</dbReference>
<feature type="domain" description="PAS" evidence="15">
    <location>
        <begin position="227"/>
        <end position="272"/>
    </location>
</feature>
<dbReference type="Gene3D" id="6.10.340.10">
    <property type="match status" value="1"/>
</dbReference>
<dbReference type="SUPFAM" id="SSF158472">
    <property type="entry name" value="HAMP domain-like"/>
    <property type="match status" value="1"/>
</dbReference>
<evidence type="ECO:0000256" key="3">
    <source>
        <dbReference type="ARBA" id="ARBA00012438"/>
    </source>
</evidence>
<gene>
    <name evidence="17" type="ORF">ACFS7Y_17165</name>
</gene>
<dbReference type="Pfam" id="PF02518">
    <property type="entry name" value="HATPase_c"/>
    <property type="match status" value="1"/>
</dbReference>
<dbReference type="PROSITE" id="PS50109">
    <property type="entry name" value="HIS_KIN"/>
    <property type="match status" value="1"/>
</dbReference>
<evidence type="ECO:0000259" key="15">
    <source>
        <dbReference type="PROSITE" id="PS50112"/>
    </source>
</evidence>
<evidence type="ECO:0000259" key="14">
    <source>
        <dbReference type="PROSITE" id="PS50109"/>
    </source>
</evidence>
<keyword evidence="11" id="KW-0902">Two-component regulatory system</keyword>
<organism evidence="17 18">
    <name type="scientific">Sphingobacterium bambusae</name>
    <dbReference type="NCBI Taxonomy" id="662858"/>
    <lineage>
        <taxon>Bacteria</taxon>
        <taxon>Pseudomonadati</taxon>
        <taxon>Bacteroidota</taxon>
        <taxon>Sphingobacteriia</taxon>
        <taxon>Sphingobacteriales</taxon>
        <taxon>Sphingobacteriaceae</taxon>
        <taxon>Sphingobacterium</taxon>
    </lineage>
</organism>
<dbReference type="InterPro" id="IPR035965">
    <property type="entry name" value="PAS-like_dom_sf"/>
</dbReference>
<dbReference type="Pfam" id="PF00512">
    <property type="entry name" value="HisKA"/>
    <property type="match status" value="1"/>
</dbReference>
<dbReference type="PROSITE" id="PS50112">
    <property type="entry name" value="PAS"/>
    <property type="match status" value="1"/>
</dbReference>
<keyword evidence="4" id="KW-0597">Phosphoprotein</keyword>
<dbReference type="InterPro" id="IPR005467">
    <property type="entry name" value="His_kinase_dom"/>
</dbReference>
<keyword evidence="10 13" id="KW-1133">Transmembrane helix</keyword>
<evidence type="ECO:0000313" key="17">
    <source>
        <dbReference type="EMBL" id="MFD2969127.1"/>
    </source>
</evidence>
<evidence type="ECO:0000256" key="4">
    <source>
        <dbReference type="ARBA" id="ARBA00022553"/>
    </source>
</evidence>
<comment type="caution">
    <text evidence="17">The sequence shown here is derived from an EMBL/GenBank/DDBJ whole genome shotgun (WGS) entry which is preliminary data.</text>
</comment>
<dbReference type="InterPro" id="IPR013767">
    <property type="entry name" value="PAS_fold"/>
</dbReference>
<dbReference type="SUPFAM" id="SSF55874">
    <property type="entry name" value="ATPase domain of HSP90 chaperone/DNA topoisomerase II/histidine kinase"/>
    <property type="match status" value="1"/>
</dbReference>
<dbReference type="InterPro" id="IPR003661">
    <property type="entry name" value="HisK_dim/P_dom"/>
</dbReference>
<keyword evidence="18" id="KW-1185">Reference proteome</keyword>
<keyword evidence="5" id="KW-0808">Transferase</keyword>
<dbReference type="SMART" id="SM00304">
    <property type="entry name" value="HAMP"/>
    <property type="match status" value="1"/>
</dbReference>
<dbReference type="CDD" id="cd00082">
    <property type="entry name" value="HisKA"/>
    <property type="match status" value="1"/>
</dbReference>
<dbReference type="PROSITE" id="PS50885">
    <property type="entry name" value="HAMP"/>
    <property type="match status" value="1"/>
</dbReference>
<name>A0ABW6BI09_9SPHI</name>
<evidence type="ECO:0000256" key="7">
    <source>
        <dbReference type="ARBA" id="ARBA00022741"/>
    </source>
</evidence>
<dbReference type="GO" id="GO:0005524">
    <property type="term" value="F:ATP binding"/>
    <property type="evidence" value="ECO:0007669"/>
    <property type="project" value="UniProtKB-KW"/>
</dbReference>
<keyword evidence="6 13" id="KW-0812">Transmembrane</keyword>
<proteinExistence type="predicted"/>
<dbReference type="InterPro" id="IPR036890">
    <property type="entry name" value="HATPase_C_sf"/>
</dbReference>
<dbReference type="EMBL" id="JBHUPB010000011">
    <property type="protein sequence ID" value="MFD2969127.1"/>
    <property type="molecule type" value="Genomic_DNA"/>
</dbReference>
<dbReference type="Gene3D" id="3.30.565.10">
    <property type="entry name" value="Histidine kinase-like ATPase, C-terminal domain"/>
    <property type="match status" value="1"/>
</dbReference>
<dbReference type="InterPro" id="IPR000014">
    <property type="entry name" value="PAS"/>
</dbReference>
<dbReference type="PANTHER" id="PTHR42878:SF7">
    <property type="entry name" value="SENSOR HISTIDINE KINASE GLRK"/>
    <property type="match status" value="1"/>
</dbReference>
<sequence length="576" mass="64311">MKIKTKLTLGIGTLFLMVFLLAALSGWYINQLKQDTGSILTANYNTLLYSRNMLLSLEEFAQDDRAILRFQENLEKQQGNVTEIGERETTADIAAHFKRLQENLADEALKSSIRKDITGLMQLNMDAISRKSGVADQTAEDAIIIIAVAGTLCFVIAFTLLINMPSNIADPITKLTDSIKQIAAQNYRERVHFQGRNEFADLASSFNSMAEKLEEYSESRLDDILQGKKRIEALVENMHDPVIIVDEKRNIIFVNEQALRITGLSEAAVLGQYVGDLAMGNDLLRDIFKDIASPSEGQQFTSNLKIYADGRQSYFEKEVIDINIVPTGEKEANYIGQVIMLKNITPFKELDLAKTNFIGTVSHEFKTPIAAIQMSVQLLQNERVGTLNDEQRDLITGIKEDSERLLSITGELLNIAQVDSGAIQLNLHESEVTPIVEYAVKANRVAAEQKQILLEVAIAQDVDTVFADNEKTAWVLTNFISNAIRYSHEHSSIEIGVSKEKGRILFEVKDHGQGIEPKYMDRIFERYFRVPGSRTGGTGLGLSISKEFIEGQGGEIAVESDFGSGSRFFFYLKHSS</sequence>
<dbReference type="NCBIfam" id="TIGR00229">
    <property type="entry name" value="sensory_box"/>
    <property type="match status" value="1"/>
</dbReference>
<dbReference type="InterPro" id="IPR003660">
    <property type="entry name" value="HAMP_dom"/>
</dbReference>
<dbReference type="SUPFAM" id="SSF47384">
    <property type="entry name" value="Homodimeric domain of signal transducing histidine kinase"/>
    <property type="match status" value="1"/>
</dbReference>
<dbReference type="Proteomes" id="UP001597525">
    <property type="component" value="Unassembled WGS sequence"/>
</dbReference>
<dbReference type="EC" id="2.7.13.3" evidence="3"/>
<keyword evidence="12 13" id="KW-0472">Membrane</keyword>
<keyword evidence="7" id="KW-0547">Nucleotide-binding</keyword>
<dbReference type="SMART" id="SM00388">
    <property type="entry name" value="HisKA"/>
    <property type="match status" value="1"/>
</dbReference>
<dbReference type="InterPro" id="IPR004358">
    <property type="entry name" value="Sig_transdc_His_kin-like_C"/>
</dbReference>
<dbReference type="InterPro" id="IPR003594">
    <property type="entry name" value="HATPase_dom"/>
</dbReference>
<evidence type="ECO:0000256" key="9">
    <source>
        <dbReference type="ARBA" id="ARBA00022840"/>
    </source>
</evidence>
<accession>A0ABW6BI09</accession>
<dbReference type="InterPro" id="IPR050351">
    <property type="entry name" value="BphY/WalK/GraS-like"/>
</dbReference>
<evidence type="ECO:0000256" key="12">
    <source>
        <dbReference type="ARBA" id="ARBA00023136"/>
    </source>
</evidence>
<comment type="subcellular location">
    <subcellularLocation>
        <location evidence="2">Membrane</location>
        <topology evidence="2">Multi-pass membrane protein</topology>
    </subcellularLocation>
</comment>
<dbReference type="InterPro" id="IPR036097">
    <property type="entry name" value="HisK_dim/P_sf"/>
</dbReference>
<feature type="transmembrane region" description="Helical" evidence="13">
    <location>
        <begin position="7"/>
        <end position="29"/>
    </location>
</feature>
<reference evidence="18" key="1">
    <citation type="journal article" date="2019" name="Int. J. Syst. Evol. Microbiol.">
        <title>The Global Catalogue of Microorganisms (GCM) 10K type strain sequencing project: providing services to taxonomists for standard genome sequencing and annotation.</title>
        <authorList>
            <consortium name="The Broad Institute Genomics Platform"/>
            <consortium name="The Broad Institute Genome Sequencing Center for Infectious Disease"/>
            <person name="Wu L."/>
            <person name="Ma J."/>
        </authorList>
    </citation>
    <scope>NUCLEOTIDE SEQUENCE [LARGE SCALE GENOMIC DNA]</scope>
    <source>
        <strain evidence="18">KCTC 22814</strain>
    </source>
</reference>
<dbReference type="Pfam" id="PF00989">
    <property type="entry name" value="PAS"/>
    <property type="match status" value="1"/>
</dbReference>
<evidence type="ECO:0000256" key="5">
    <source>
        <dbReference type="ARBA" id="ARBA00022679"/>
    </source>
</evidence>
<evidence type="ECO:0000259" key="16">
    <source>
        <dbReference type="PROSITE" id="PS50885"/>
    </source>
</evidence>
<evidence type="ECO:0000313" key="18">
    <source>
        <dbReference type="Proteomes" id="UP001597525"/>
    </source>
</evidence>
<dbReference type="SMART" id="SM00091">
    <property type="entry name" value="PAS"/>
    <property type="match status" value="1"/>
</dbReference>
<dbReference type="CDD" id="cd06225">
    <property type="entry name" value="HAMP"/>
    <property type="match status" value="1"/>
</dbReference>
<evidence type="ECO:0000256" key="13">
    <source>
        <dbReference type="SAM" id="Phobius"/>
    </source>
</evidence>
<dbReference type="Gene3D" id="1.10.287.130">
    <property type="match status" value="1"/>
</dbReference>
<evidence type="ECO:0000256" key="1">
    <source>
        <dbReference type="ARBA" id="ARBA00000085"/>
    </source>
</evidence>
<keyword evidence="8" id="KW-0418">Kinase</keyword>
<feature type="transmembrane region" description="Helical" evidence="13">
    <location>
        <begin position="142"/>
        <end position="162"/>
    </location>
</feature>
<evidence type="ECO:0000256" key="8">
    <source>
        <dbReference type="ARBA" id="ARBA00022777"/>
    </source>
</evidence>
<comment type="catalytic activity">
    <reaction evidence="1">
        <text>ATP + protein L-histidine = ADP + protein N-phospho-L-histidine.</text>
        <dbReference type="EC" id="2.7.13.3"/>
    </reaction>
</comment>
<dbReference type="CDD" id="cd00130">
    <property type="entry name" value="PAS"/>
    <property type="match status" value="1"/>
</dbReference>
<dbReference type="SUPFAM" id="SSF55785">
    <property type="entry name" value="PYP-like sensor domain (PAS domain)"/>
    <property type="match status" value="1"/>
</dbReference>
<dbReference type="RefSeq" id="WP_320184616.1">
    <property type="nucleotide sequence ID" value="NZ_CP138332.1"/>
</dbReference>